<dbReference type="EMBL" id="JAGKHQ010000021">
    <property type="protein sequence ID" value="KAG7474341.1"/>
    <property type="molecule type" value="Genomic_DNA"/>
</dbReference>
<dbReference type="Proteomes" id="UP000693946">
    <property type="component" value="Linkage Group LG9"/>
</dbReference>
<sequence>MDLRDPSVTTPALEWRCPKERGGGAGSRTCSPLSATSPATDIAVGLSAPEPDPKPTVLSLPPPPPPVSALPTPAVSSPALPEPIRAWLGVSRASRFLVLRKEELGVGVGQQQQRRQQTGGQTERDAERGGPEVCATETHGLVKRSSSEEEEEEEVEEEVVRVGLSDPGSVEVAQVGGDASGQVPHSQPPVLRCMTSADH</sequence>
<feature type="compositionally biased region" description="Low complexity" evidence="1">
    <location>
        <begin position="109"/>
        <end position="121"/>
    </location>
</feature>
<proteinExistence type="predicted"/>
<gene>
    <name evidence="2" type="ORF">JOB18_006657</name>
</gene>
<organism evidence="2 3">
    <name type="scientific">Solea senegalensis</name>
    <name type="common">Senegalese sole</name>
    <dbReference type="NCBI Taxonomy" id="28829"/>
    <lineage>
        <taxon>Eukaryota</taxon>
        <taxon>Metazoa</taxon>
        <taxon>Chordata</taxon>
        <taxon>Craniata</taxon>
        <taxon>Vertebrata</taxon>
        <taxon>Euteleostomi</taxon>
        <taxon>Actinopterygii</taxon>
        <taxon>Neopterygii</taxon>
        <taxon>Teleostei</taxon>
        <taxon>Neoteleostei</taxon>
        <taxon>Acanthomorphata</taxon>
        <taxon>Carangaria</taxon>
        <taxon>Pleuronectiformes</taxon>
        <taxon>Pleuronectoidei</taxon>
        <taxon>Soleidae</taxon>
        <taxon>Solea</taxon>
    </lineage>
</organism>
<reference evidence="2 3" key="1">
    <citation type="journal article" date="2021" name="Sci. Rep.">
        <title>Chromosome anchoring in Senegalese sole (Solea senegalensis) reveals sex-associated markers and genome rearrangements in flatfish.</title>
        <authorList>
            <person name="Guerrero-Cozar I."/>
            <person name="Gomez-Garrido J."/>
            <person name="Berbel C."/>
            <person name="Martinez-Blanch J.F."/>
            <person name="Alioto T."/>
            <person name="Claros M.G."/>
            <person name="Gagnaire P.A."/>
            <person name="Manchado M."/>
        </authorList>
    </citation>
    <scope>NUCLEOTIDE SEQUENCE [LARGE SCALE GENOMIC DNA]</scope>
    <source>
        <strain evidence="2">Sse05_10M</strain>
    </source>
</reference>
<evidence type="ECO:0000313" key="2">
    <source>
        <dbReference type="EMBL" id="KAG7474341.1"/>
    </source>
</evidence>
<evidence type="ECO:0000313" key="3">
    <source>
        <dbReference type="Proteomes" id="UP000693946"/>
    </source>
</evidence>
<name>A0AAV6PNT6_SOLSE</name>
<feature type="region of interest" description="Disordered" evidence="1">
    <location>
        <begin position="1"/>
        <end position="75"/>
    </location>
</feature>
<feature type="compositionally biased region" description="Polar residues" evidence="1">
    <location>
        <begin position="28"/>
        <end position="39"/>
    </location>
</feature>
<keyword evidence="3" id="KW-1185">Reference proteome</keyword>
<evidence type="ECO:0000256" key="1">
    <source>
        <dbReference type="SAM" id="MobiDB-lite"/>
    </source>
</evidence>
<comment type="caution">
    <text evidence="2">The sequence shown here is derived from an EMBL/GenBank/DDBJ whole genome shotgun (WGS) entry which is preliminary data.</text>
</comment>
<feature type="compositionally biased region" description="Acidic residues" evidence="1">
    <location>
        <begin position="148"/>
        <end position="157"/>
    </location>
</feature>
<dbReference type="AlphaFoldDB" id="A0AAV6PNT6"/>
<protein>
    <submittedName>
        <fullName evidence="2">Uncharacterized protein</fullName>
    </submittedName>
</protein>
<feature type="region of interest" description="Disordered" evidence="1">
    <location>
        <begin position="107"/>
        <end position="199"/>
    </location>
</feature>
<accession>A0AAV6PNT6</accession>